<dbReference type="Proteomes" id="UP000002149">
    <property type="component" value="Chromosome 5"/>
</dbReference>
<dbReference type="InterPro" id="IPR000477">
    <property type="entry name" value="RT_dom"/>
</dbReference>
<dbReference type="eggNOG" id="ENOG502S9D9">
    <property type="taxonomic scope" value="Eukaryota"/>
</dbReference>
<feature type="domain" description="Reverse transcriptase" evidence="2">
    <location>
        <begin position="309"/>
        <end position="542"/>
    </location>
</feature>
<dbReference type="AlphaFoldDB" id="Q5KFZ9"/>
<dbReference type="Pfam" id="PF00078">
    <property type="entry name" value="RVT_1"/>
    <property type="match status" value="1"/>
</dbReference>
<dbReference type="SUPFAM" id="SSF56672">
    <property type="entry name" value="DNA/RNA polymerases"/>
    <property type="match status" value="1"/>
</dbReference>
<evidence type="ECO:0000313" key="4">
    <source>
        <dbReference type="Proteomes" id="UP000002149"/>
    </source>
</evidence>
<reference evidence="3 4" key="1">
    <citation type="journal article" date="2005" name="Science">
        <title>The genome of the basidiomycetous yeast and human pathogen Cryptococcus neoformans.</title>
        <authorList>
            <person name="Loftus B.J."/>
            <person name="Fung E."/>
            <person name="Roncaglia P."/>
            <person name="Rowley D."/>
            <person name="Amedeo P."/>
            <person name="Bruno D."/>
            <person name="Vamathevan J."/>
            <person name="Miranda M."/>
            <person name="Anderson I.J."/>
            <person name="Fraser J.A."/>
            <person name="Allen J.E."/>
            <person name="Bosdet I.E."/>
            <person name="Brent M.R."/>
            <person name="Chiu R."/>
            <person name="Doering T.L."/>
            <person name="Donlin M.J."/>
            <person name="D'Souza C.A."/>
            <person name="Fox D.S."/>
            <person name="Grinberg V."/>
            <person name="Fu J."/>
            <person name="Fukushima M."/>
            <person name="Haas B.J."/>
            <person name="Huang J.C."/>
            <person name="Janbon G."/>
            <person name="Jones S.J."/>
            <person name="Koo H.L."/>
            <person name="Krzywinski M.I."/>
            <person name="Kwon-Chung J.K."/>
            <person name="Lengeler K.B."/>
            <person name="Maiti R."/>
            <person name="Marra M.A."/>
            <person name="Marra R.E."/>
            <person name="Mathewson C.A."/>
            <person name="Mitchell T.G."/>
            <person name="Pertea M."/>
            <person name="Riggs F.R."/>
            <person name="Salzberg S.L."/>
            <person name="Schein J.E."/>
            <person name="Shvartsbeyn A."/>
            <person name="Shin H."/>
            <person name="Shumway M."/>
            <person name="Specht C.A."/>
            <person name="Suh B.B."/>
            <person name="Tenney A."/>
            <person name="Utterback T.R."/>
            <person name="Wickes B.L."/>
            <person name="Wortman J.R."/>
            <person name="Wye N.H."/>
            <person name="Kronstad J.W."/>
            <person name="Lodge J.K."/>
            <person name="Heitman J."/>
            <person name="Davis R.W."/>
            <person name="Fraser C.M."/>
            <person name="Hyman R.W."/>
        </authorList>
    </citation>
    <scope>NUCLEOTIDE SEQUENCE [LARGE SCALE GENOMIC DNA]</scope>
    <source>
        <strain evidence="4">JEC21 / ATCC MYA-565</strain>
    </source>
</reference>
<feature type="region of interest" description="Disordered" evidence="1">
    <location>
        <begin position="40"/>
        <end position="65"/>
    </location>
</feature>
<feature type="compositionally biased region" description="Acidic residues" evidence="1">
    <location>
        <begin position="44"/>
        <end position="56"/>
    </location>
</feature>
<dbReference type="CDD" id="cd01650">
    <property type="entry name" value="RT_nLTR_like"/>
    <property type="match status" value="1"/>
</dbReference>
<proteinExistence type="predicted"/>
<sequence>MPGKSIGEPGENFGVFPEFFYGDCFPWRARRQFLRLEPVQEVGPEQEAEPEQEVEPEQEKENVESGGNLATAPVVQMNQEVDSTVSAPLGPCPRKSIPFTLPDQGNTADRFRYLATIPNRKKPIPGRLHPAFQDAAARCAEAYLTRPTEANLLNFLALPKVGLFPATLEKKPALFLASYPNVSWPTPKPKPQNPTTASDTSKTATKLVESGHLGSAARILAEDAKAMEIDDRVLEQLESKHPRGPEKPFGRKAGPKQGKNITEQSMREALDTFAADTAPGVSGWTVPLLKSAMHRPSVVKFLTTLCTSITSSTALGQSMLRTSRLIALKKDDGSVRPIAVGELIYRLCAKAILRSYFHTDFLLPYQLGVKSPGGVEPIVRAAERALEGSLGAEYTHLASLDATNAFNRVDRKVMADAVEKHAPVLWRTCKWAYGEPSDLICGDTILQSSQGVRQGDPFGPLFFSIALRPTLHALSIALGPDTQAVAYLDDIYLFSNDPNVMQRTQAFLADKENVIKLNNNKCKQVTFTEMAENGFKMLGTMVGPKKAREEFLKDKMESEARKIARLKDLPSQHALLLLRFCIQQNLRHLQRSLRTDDLKEYWEKMDQELWDEVQRMRTRQTEGSEAENMLGKKLSHLPARFGGLGLLSFTDVAPLANKAAAAQADKYLANIFALDLPDEAPTPSQRELCSSMWEHQQTAILEGLNDPGRKRLIENASGIGKRWLNVVPYFQPLRLSNQEVATGLHDRTLVGSSLAICSFCGSDSPLGHDELCRSRNSWAQRRHDSINRIIHRGLQSVEGAVVSIEPRTLEGQRRNDLRVRGRCGLHATDYDLKVYCLNDRDARSTTSAKPAASSLTNHVLNRCLSWLDKVSENATRKAPATHSGLFKAVVMSTGGIVSRETADEMRRWRREMGPMAFEGMMKKISLELVRARARTFAM</sequence>
<name>Q5KFZ9_CRYD1</name>
<dbReference type="KEGG" id="cne:CNE05380"/>
<accession>Q5KFZ9</accession>
<feature type="region of interest" description="Disordered" evidence="1">
    <location>
        <begin position="183"/>
        <end position="202"/>
    </location>
</feature>
<keyword evidence="4" id="KW-1185">Reference proteome</keyword>
<gene>
    <name evidence="3" type="ordered locus">CNE05380</name>
</gene>
<dbReference type="HOGENOM" id="CLU_289502_0_0_1"/>
<evidence type="ECO:0000313" key="3">
    <source>
        <dbReference type="EMBL" id="AAW43760.1"/>
    </source>
</evidence>
<dbReference type="PANTHER" id="PTHR19446">
    <property type="entry name" value="REVERSE TRANSCRIPTASES"/>
    <property type="match status" value="1"/>
</dbReference>
<protein>
    <recommendedName>
        <fullName evidence="2">Reverse transcriptase domain-containing protein</fullName>
    </recommendedName>
</protein>
<evidence type="ECO:0000259" key="2">
    <source>
        <dbReference type="PROSITE" id="PS50878"/>
    </source>
</evidence>
<dbReference type="VEuPathDB" id="FungiDB:CNE05380"/>
<feature type="region of interest" description="Disordered" evidence="1">
    <location>
        <begin position="238"/>
        <end position="259"/>
    </location>
</feature>
<dbReference type="InParanoid" id="Q5KFZ9"/>
<dbReference type="GeneID" id="3257908"/>
<dbReference type="OMA" id="MENSVGH"/>
<organism evidence="3 4">
    <name type="scientific">Cryptococcus deneoformans (strain JEC21 / ATCC MYA-565)</name>
    <name type="common">Cryptococcus neoformans var. neoformans serotype D</name>
    <dbReference type="NCBI Taxonomy" id="214684"/>
    <lineage>
        <taxon>Eukaryota</taxon>
        <taxon>Fungi</taxon>
        <taxon>Dikarya</taxon>
        <taxon>Basidiomycota</taxon>
        <taxon>Agaricomycotina</taxon>
        <taxon>Tremellomycetes</taxon>
        <taxon>Tremellales</taxon>
        <taxon>Cryptococcaceae</taxon>
        <taxon>Cryptococcus</taxon>
        <taxon>Cryptococcus neoformans species complex</taxon>
    </lineage>
</organism>
<dbReference type="OrthoDB" id="2575404at2759"/>
<feature type="compositionally biased region" description="Low complexity" evidence="1">
    <location>
        <begin position="193"/>
        <end position="202"/>
    </location>
</feature>
<dbReference type="RefSeq" id="XP_571067.1">
    <property type="nucleotide sequence ID" value="XM_571067.2"/>
</dbReference>
<dbReference type="InterPro" id="IPR043502">
    <property type="entry name" value="DNA/RNA_pol_sf"/>
</dbReference>
<dbReference type="PaxDb" id="214684-Q5KFZ9"/>
<feature type="compositionally biased region" description="Basic and acidic residues" evidence="1">
    <location>
        <begin position="238"/>
        <end position="249"/>
    </location>
</feature>
<dbReference type="PROSITE" id="PS50878">
    <property type="entry name" value="RT_POL"/>
    <property type="match status" value="1"/>
</dbReference>
<dbReference type="EMBL" id="AE017345">
    <property type="protein sequence ID" value="AAW43760.1"/>
    <property type="molecule type" value="Genomic_DNA"/>
</dbReference>
<evidence type="ECO:0000256" key="1">
    <source>
        <dbReference type="SAM" id="MobiDB-lite"/>
    </source>
</evidence>